<keyword evidence="1" id="KW-0732">Signal</keyword>
<name>A0A1M6HTA6_9RHOB</name>
<dbReference type="EMBL" id="FQYO01000007">
    <property type="protein sequence ID" value="SHJ25452.1"/>
    <property type="molecule type" value="Genomic_DNA"/>
</dbReference>
<dbReference type="InterPro" id="IPR029062">
    <property type="entry name" value="Class_I_gatase-like"/>
</dbReference>
<gene>
    <name evidence="2" type="ORF">SAMN05444417_3349</name>
</gene>
<feature type="chain" id="PRO_5012748320" evidence="1">
    <location>
        <begin position="27"/>
        <end position="833"/>
    </location>
</feature>
<dbReference type="AlphaFoldDB" id="A0A1M6HTA6"/>
<reference evidence="2 3" key="1">
    <citation type="submission" date="2016-11" db="EMBL/GenBank/DDBJ databases">
        <authorList>
            <person name="Jaros S."/>
            <person name="Januszkiewicz K."/>
            <person name="Wedrychowicz H."/>
        </authorList>
    </citation>
    <scope>NUCLEOTIDE SEQUENCE [LARGE SCALE GENOMIC DNA]</scope>
    <source>
        <strain evidence="2 3">DSM 100565</strain>
    </source>
</reference>
<dbReference type="SUPFAM" id="SSF102588">
    <property type="entry name" value="LmbE-like"/>
    <property type="match status" value="1"/>
</dbReference>
<dbReference type="SUPFAM" id="SSF52317">
    <property type="entry name" value="Class I glutamine amidotransferase-like"/>
    <property type="match status" value="1"/>
</dbReference>
<proteinExistence type="predicted"/>
<protein>
    <submittedName>
        <fullName evidence="2">N-acetylglucosaminyl deacetylase, LmbE family</fullName>
    </submittedName>
</protein>
<dbReference type="RefSeq" id="WP_083601446.1">
    <property type="nucleotide sequence ID" value="NZ_FQYO01000007.1"/>
</dbReference>
<dbReference type="Gene3D" id="3.40.50.10320">
    <property type="entry name" value="LmbE-like"/>
    <property type="match status" value="1"/>
</dbReference>
<dbReference type="Pfam" id="PF02585">
    <property type="entry name" value="PIG-L"/>
    <property type="match status" value="1"/>
</dbReference>
<dbReference type="STRING" id="1447782.SAMN05444417_3349"/>
<feature type="signal peptide" evidence="1">
    <location>
        <begin position="1"/>
        <end position="26"/>
    </location>
</feature>
<sequence>MPTMTRRTFVASLPALAAAKGSIAFAEPMSALDLIAQQRRQPRIVELRRALERLTSTMTLMITGAHPDDEPSALLAALRYHYGIHPVLFVITRGEGGQNSIGPERNAALGVLRTREMEEASRALDASMMVGSVGPDDPMRDFGFSKDPNATIDQWGRERTLERMVLGIRMHRPDAIMTPFLDVGGQHGHHRAVNVATFEAVEMAADPEAYPDQLTGDITVWNVPKVYQPAYGGGGGVYDDETPPPPATLVVQVPARDPVTGATWPQIGEWSRSFHLTQGMGSWREEPQTEWELNLARTAEGSPHEEADIRQGTLYSLGAISEMDGLPPGAADALRRAQTMADEAVESYTDTALVIDRVAALADAVELALSAMPDDMRAQVGHRLERKLREADQALAVAVGLSVRAWTEGDDITPGETATVTTVIDAPGDVTVEGVEVIARSGLAVEPAEGGGTVSAPAGAALTDPLTTAFDVLGGNGDAFVRVSATVAGRDVTLDVDLEDDLRVLPAASVQVSPEGVLFNTAQPIEPAEMTVTVQNAAPDDLDFDLPAGWSISPAGEGTPESRTYLLAPPEDVGRTRIVLQPMLDGEPAYQVDRFSYPHIGTSVVPNRVSIPVVAVEATLPEVRRVGYISGGNDNVGTWMSRMGLDVVDLTPEQVERGEYRDLQTIVVGIYAFGRRPDLAAAVPQLHDWVRGGGHLVTLYHRPRDGWDPETVPPEMLTIGSPSIRWRVTDPDAEVTVLAPDHPLLTTPNAIGPEDWANWDKERGLYFASDWAPAYTPLLAMSDPGEEPLEGSLLSAEIGEGRHTHTSLILHHQLDQLVPGAFRLLANLVQPAS</sequence>
<dbReference type="InterPro" id="IPR024078">
    <property type="entry name" value="LmbE-like_dom_sf"/>
</dbReference>
<organism evidence="2 3">
    <name type="scientific">Wenxinia saemankumensis</name>
    <dbReference type="NCBI Taxonomy" id="1447782"/>
    <lineage>
        <taxon>Bacteria</taxon>
        <taxon>Pseudomonadati</taxon>
        <taxon>Pseudomonadota</taxon>
        <taxon>Alphaproteobacteria</taxon>
        <taxon>Rhodobacterales</taxon>
        <taxon>Roseobacteraceae</taxon>
        <taxon>Wenxinia</taxon>
    </lineage>
</organism>
<dbReference type="Proteomes" id="UP000184292">
    <property type="component" value="Unassembled WGS sequence"/>
</dbReference>
<dbReference type="OrthoDB" id="9759749at2"/>
<accession>A0A1M6HTA6</accession>
<keyword evidence="3" id="KW-1185">Reference proteome</keyword>
<dbReference type="InterPro" id="IPR003737">
    <property type="entry name" value="GlcNAc_PI_deacetylase-related"/>
</dbReference>
<evidence type="ECO:0000256" key="1">
    <source>
        <dbReference type="SAM" id="SignalP"/>
    </source>
</evidence>
<evidence type="ECO:0000313" key="3">
    <source>
        <dbReference type="Proteomes" id="UP000184292"/>
    </source>
</evidence>
<evidence type="ECO:0000313" key="2">
    <source>
        <dbReference type="EMBL" id="SHJ25452.1"/>
    </source>
</evidence>